<sequence>MTVIISGEGLSVEQIAAVANGEPVEITGDPDVRARMERSRDVVRDALARGEAVYGVSTLFGAMADHHVPADQLVELERLALWQHKTATGPRLPAEEVRAAMRCARIRS</sequence>
<dbReference type="Gene3D" id="1.10.275.10">
    <property type="entry name" value="Fumarase/aspartase (N-terminal domain)"/>
    <property type="match status" value="1"/>
</dbReference>
<dbReference type="Proteomes" id="UP001054811">
    <property type="component" value="Chromosome"/>
</dbReference>
<dbReference type="InterPro" id="IPR024083">
    <property type="entry name" value="Fumarase/histidase_N"/>
</dbReference>
<evidence type="ECO:0000313" key="3">
    <source>
        <dbReference type="Proteomes" id="UP001054811"/>
    </source>
</evidence>
<gene>
    <name evidence="2" type="ORF">L2X98_24775</name>
</gene>
<organism evidence="2 3">
    <name type="scientific">Microbacterium elymi</name>
    <dbReference type="NCBI Taxonomy" id="2909587"/>
    <lineage>
        <taxon>Bacteria</taxon>
        <taxon>Bacillati</taxon>
        <taxon>Actinomycetota</taxon>
        <taxon>Actinomycetes</taxon>
        <taxon>Micrococcales</taxon>
        <taxon>Microbacteriaceae</taxon>
        <taxon>Microbacterium</taxon>
    </lineage>
</organism>
<reference evidence="2" key="1">
    <citation type="submission" date="2022-01" db="EMBL/GenBank/DDBJ databases">
        <title>Microbacterium eymi and Microbacterium rhizovicinus sp. nov., isolated from the rhizospheric soil of Elymus tsukushiensis, a plant native to the Dokdo Islands, Republic of Korea.</title>
        <authorList>
            <person name="Hwang Y.J."/>
        </authorList>
    </citation>
    <scope>NUCLEOTIDE SEQUENCE</scope>
    <source>
        <strain evidence="2">KUDC0405</strain>
    </source>
</reference>
<evidence type="ECO:0000313" key="2">
    <source>
        <dbReference type="EMBL" id="UUT36227.1"/>
    </source>
</evidence>
<evidence type="ECO:0000256" key="1">
    <source>
        <dbReference type="ARBA" id="ARBA00023239"/>
    </source>
</evidence>
<name>A0ABY5NM57_9MICO</name>
<dbReference type="SUPFAM" id="SSF48557">
    <property type="entry name" value="L-aspartase-like"/>
    <property type="match status" value="1"/>
</dbReference>
<keyword evidence="3" id="KW-1185">Reference proteome</keyword>
<protein>
    <submittedName>
        <fullName evidence="2">Aromatic amino acid ammonia-lyase</fullName>
    </submittedName>
</protein>
<dbReference type="InterPro" id="IPR001106">
    <property type="entry name" value="Aromatic_Lyase"/>
</dbReference>
<dbReference type="InterPro" id="IPR008948">
    <property type="entry name" value="L-Aspartase-like"/>
</dbReference>
<proteinExistence type="predicted"/>
<dbReference type="PANTHER" id="PTHR10362">
    <property type="entry name" value="HISTIDINE AMMONIA-LYASE"/>
    <property type="match status" value="1"/>
</dbReference>
<accession>A0ABY5NM57</accession>
<dbReference type="EMBL" id="CP091139">
    <property type="protein sequence ID" value="UUT36227.1"/>
    <property type="molecule type" value="Genomic_DNA"/>
</dbReference>
<keyword evidence="1" id="KW-0456">Lyase</keyword>
<dbReference type="Pfam" id="PF00221">
    <property type="entry name" value="Lyase_aromatic"/>
    <property type="match status" value="1"/>
</dbReference>